<evidence type="ECO:0000256" key="2">
    <source>
        <dbReference type="SAM" id="MobiDB-lite"/>
    </source>
</evidence>
<protein>
    <recommendedName>
        <fullName evidence="3">THO1-MOS11 C-terminal domain-containing protein</fullName>
    </recommendedName>
</protein>
<feature type="region of interest" description="Disordered" evidence="2">
    <location>
        <begin position="73"/>
        <end position="141"/>
    </location>
</feature>
<evidence type="ECO:0000256" key="1">
    <source>
        <dbReference type="ARBA" id="ARBA00022553"/>
    </source>
</evidence>
<dbReference type="PANTHER" id="PTHR46551:SF1">
    <property type="entry name" value="SAP DOMAIN-CONTAINING RIBONUCLEOPROTEIN"/>
    <property type="match status" value="1"/>
</dbReference>
<dbReference type="Pfam" id="PF18592">
    <property type="entry name" value="Tho1_MOS11_C"/>
    <property type="match status" value="1"/>
</dbReference>
<dbReference type="InterPro" id="IPR040746">
    <property type="entry name" value="THO1_MOS11_C"/>
</dbReference>
<proteinExistence type="predicted"/>
<keyword evidence="5" id="KW-1185">Reference proteome</keyword>
<dbReference type="GO" id="GO:0016973">
    <property type="term" value="P:poly(A)+ mRNA export from nucleus"/>
    <property type="evidence" value="ECO:0007669"/>
    <property type="project" value="TreeGrafter"/>
</dbReference>
<sequence>MDPRKLKDDLVVRLLEHQKAEEEAVRAAGGPVTGSGDAFDWDESKFDVDALAPPADPTTEIAAVPAASATQASAVVSTNNSATTVPANPTTAAGNASTSTTDAAGKTATSAATASGETASTVSEADRLKEEYEKRKSRAARFGIPLTEDDRALERAVRFGVPLKKAQQPVPAKPAGSVPKTAPPKTLPAKALPVKSNVPTKPGSMAVQIPEDVLKRRQAKFGVMPSATESNKASAPKVNKAPAIALNPEEEEKKRKRAIKFGLVPTADDASKKQKV</sequence>
<feature type="compositionally biased region" description="Basic and acidic residues" evidence="2">
    <location>
        <begin position="124"/>
        <end position="134"/>
    </location>
</feature>
<dbReference type="InterPro" id="IPR052240">
    <property type="entry name" value="SAP_domain_ribonucleoprotein"/>
</dbReference>
<evidence type="ECO:0000313" key="4">
    <source>
        <dbReference type="EMBL" id="KAF9584867.1"/>
    </source>
</evidence>
<name>A0A9P6G0J8_9FUNG</name>
<dbReference type="PANTHER" id="PTHR46551">
    <property type="entry name" value="SAP DOMAIN-CONTAINING RIBONUCLEOPROTEIN"/>
    <property type="match status" value="1"/>
</dbReference>
<gene>
    <name evidence="4" type="ORF">BGW38_004874</name>
</gene>
<evidence type="ECO:0000313" key="5">
    <source>
        <dbReference type="Proteomes" id="UP000780801"/>
    </source>
</evidence>
<dbReference type="OrthoDB" id="445357at2759"/>
<comment type="caution">
    <text evidence="4">The sequence shown here is derived from an EMBL/GenBank/DDBJ whole genome shotgun (WGS) entry which is preliminary data.</text>
</comment>
<organism evidence="4 5">
    <name type="scientific">Lunasporangiospora selenospora</name>
    <dbReference type="NCBI Taxonomy" id="979761"/>
    <lineage>
        <taxon>Eukaryota</taxon>
        <taxon>Fungi</taxon>
        <taxon>Fungi incertae sedis</taxon>
        <taxon>Mucoromycota</taxon>
        <taxon>Mortierellomycotina</taxon>
        <taxon>Mortierellomycetes</taxon>
        <taxon>Mortierellales</taxon>
        <taxon>Mortierellaceae</taxon>
        <taxon>Lunasporangiospora</taxon>
    </lineage>
</organism>
<feature type="region of interest" description="Disordered" evidence="2">
    <location>
        <begin position="165"/>
        <end position="210"/>
    </location>
</feature>
<dbReference type="Proteomes" id="UP000780801">
    <property type="component" value="Unassembled WGS sequence"/>
</dbReference>
<feature type="region of interest" description="Disordered" evidence="2">
    <location>
        <begin position="223"/>
        <end position="276"/>
    </location>
</feature>
<evidence type="ECO:0000259" key="3">
    <source>
        <dbReference type="Pfam" id="PF18592"/>
    </source>
</evidence>
<dbReference type="EMBL" id="JAABOA010000310">
    <property type="protein sequence ID" value="KAF9584867.1"/>
    <property type="molecule type" value="Genomic_DNA"/>
</dbReference>
<keyword evidence="1" id="KW-0597">Phosphoprotein</keyword>
<accession>A0A9P6G0J8</accession>
<dbReference type="AlphaFoldDB" id="A0A9P6G0J8"/>
<feature type="region of interest" description="Disordered" evidence="2">
    <location>
        <begin position="20"/>
        <end position="41"/>
    </location>
</feature>
<dbReference type="GO" id="GO:0005634">
    <property type="term" value="C:nucleus"/>
    <property type="evidence" value="ECO:0007669"/>
    <property type="project" value="TreeGrafter"/>
</dbReference>
<reference evidence="4" key="1">
    <citation type="journal article" date="2020" name="Fungal Divers.">
        <title>Resolving the Mortierellaceae phylogeny through synthesis of multi-gene phylogenetics and phylogenomics.</title>
        <authorList>
            <person name="Vandepol N."/>
            <person name="Liber J."/>
            <person name="Desiro A."/>
            <person name="Na H."/>
            <person name="Kennedy M."/>
            <person name="Barry K."/>
            <person name="Grigoriev I.V."/>
            <person name="Miller A.N."/>
            <person name="O'Donnell K."/>
            <person name="Stajich J.E."/>
            <person name="Bonito G."/>
        </authorList>
    </citation>
    <scope>NUCLEOTIDE SEQUENCE</scope>
    <source>
        <strain evidence="4">KOD1015</strain>
    </source>
</reference>
<feature type="compositionally biased region" description="Low complexity" evidence="2">
    <location>
        <begin position="73"/>
        <end position="123"/>
    </location>
</feature>
<feature type="domain" description="THO1-MOS11 C-terminal" evidence="3">
    <location>
        <begin position="127"/>
        <end position="160"/>
    </location>
</feature>